<dbReference type="SUPFAM" id="SSF103088">
    <property type="entry name" value="OmpA-like"/>
    <property type="match status" value="1"/>
</dbReference>
<evidence type="ECO:0000313" key="14">
    <source>
        <dbReference type="Proteomes" id="UP000286598"/>
    </source>
</evidence>
<feature type="coiled-coil region" evidence="10">
    <location>
        <begin position="219"/>
        <end position="274"/>
    </location>
</feature>
<evidence type="ECO:0000256" key="10">
    <source>
        <dbReference type="SAM" id="Coils"/>
    </source>
</evidence>
<dbReference type="AlphaFoldDB" id="A0A3R6I2V0"/>
<dbReference type="InterPro" id="IPR011250">
    <property type="entry name" value="OMP/PagP_B-barrel"/>
</dbReference>
<gene>
    <name evidence="13" type="ORF">DW060_03860</name>
</gene>
<evidence type="ECO:0000256" key="4">
    <source>
        <dbReference type="ARBA" id="ARBA00022692"/>
    </source>
</evidence>
<dbReference type="PANTHER" id="PTHR30329:SF21">
    <property type="entry name" value="LIPOPROTEIN YIAD-RELATED"/>
    <property type="match status" value="1"/>
</dbReference>
<dbReference type="EMBL" id="QRNO01000013">
    <property type="protein sequence ID" value="RHK51691.1"/>
    <property type="molecule type" value="Genomic_DNA"/>
</dbReference>
<comment type="subcellular location">
    <subcellularLocation>
        <location evidence="1">Cell outer membrane</location>
        <topology evidence="1">Multi-pass membrane protein</topology>
    </subcellularLocation>
</comment>
<dbReference type="InterPro" id="IPR006664">
    <property type="entry name" value="OMP_bac"/>
</dbReference>
<keyword evidence="10" id="KW-0175">Coiled coil</keyword>
<keyword evidence="4" id="KW-0812">Transmembrane</keyword>
<keyword evidence="5" id="KW-0406">Ion transport</keyword>
<organism evidence="13 14">
    <name type="scientific">Leyella stercorea</name>
    <dbReference type="NCBI Taxonomy" id="363265"/>
    <lineage>
        <taxon>Bacteria</taxon>
        <taxon>Pseudomonadati</taxon>
        <taxon>Bacteroidota</taxon>
        <taxon>Bacteroidia</taxon>
        <taxon>Bacteroidales</taxon>
        <taxon>Prevotellaceae</taxon>
        <taxon>Leyella</taxon>
    </lineage>
</organism>
<evidence type="ECO:0000256" key="1">
    <source>
        <dbReference type="ARBA" id="ARBA00004571"/>
    </source>
</evidence>
<dbReference type="PRINTS" id="PR01021">
    <property type="entry name" value="OMPADOMAIN"/>
</dbReference>
<evidence type="ECO:0000256" key="5">
    <source>
        <dbReference type="ARBA" id="ARBA00023065"/>
    </source>
</evidence>
<evidence type="ECO:0000256" key="7">
    <source>
        <dbReference type="ARBA" id="ARBA00023136"/>
    </source>
</evidence>
<keyword evidence="3" id="KW-1134">Transmembrane beta strand</keyword>
<dbReference type="CDD" id="cd07185">
    <property type="entry name" value="OmpA_C-like"/>
    <property type="match status" value="1"/>
</dbReference>
<dbReference type="GO" id="GO:0006811">
    <property type="term" value="P:monoatomic ion transport"/>
    <property type="evidence" value="ECO:0007669"/>
    <property type="project" value="UniProtKB-KW"/>
</dbReference>
<evidence type="ECO:0000256" key="8">
    <source>
        <dbReference type="ARBA" id="ARBA00023237"/>
    </source>
</evidence>
<dbReference type="SUPFAM" id="SSF56925">
    <property type="entry name" value="OMPA-like"/>
    <property type="match status" value="1"/>
</dbReference>
<evidence type="ECO:0000259" key="12">
    <source>
        <dbReference type="PROSITE" id="PS51123"/>
    </source>
</evidence>
<dbReference type="Proteomes" id="UP000286598">
    <property type="component" value="Unassembled WGS sequence"/>
</dbReference>
<name>A0A3R6I2V0_9BACT</name>
<dbReference type="GO" id="GO:0015288">
    <property type="term" value="F:porin activity"/>
    <property type="evidence" value="ECO:0007669"/>
    <property type="project" value="UniProtKB-KW"/>
</dbReference>
<feature type="chain" id="PRO_5018618375" evidence="11">
    <location>
        <begin position="20"/>
        <end position="391"/>
    </location>
</feature>
<evidence type="ECO:0000256" key="6">
    <source>
        <dbReference type="ARBA" id="ARBA00023114"/>
    </source>
</evidence>
<keyword evidence="2" id="KW-0813">Transport</keyword>
<evidence type="ECO:0000256" key="11">
    <source>
        <dbReference type="SAM" id="SignalP"/>
    </source>
</evidence>
<evidence type="ECO:0000313" key="13">
    <source>
        <dbReference type="EMBL" id="RHK51691.1"/>
    </source>
</evidence>
<dbReference type="Pfam" id="PF00691">
    <property type="entry name" value="OmpA"/>
    <property type="match status" value="1"/>
</dbReference>
<dbReference type="PROSITE" id="PS51123">
    <property type="entry name" value="OMPA_2"/>
    <property type="match status" value="1"/>
</dbReference>
<sequence>MKKISTLFAAAVMAATASAQTVTESKTFDNMYVGVNTGVSTASKGHHWLQDFRPNLGVRLGRNFTPVFGLAVESNIYFKEVGSKQGFLHKTGTAVNGINTSLLGTANITNWVGGYKGEPRLFEVSAVYGLGWGHVFSNAASYKDNTNMLTSKAGLNFAFNLGKTKAWQFYVEPSMNWSLNGLGYEGVEYNINRSMFQVNVGFNYKFKNSNGTHNFTIASGRDQAEVDALNAQINSLREENAALTSKDEQNKKNLTAKDTEINNLKQALEECNNRPAPKAETATNLQPTVIFRQGKTSVDPAQVASIELIANYMKNHKESKVEIKGYASPEGSKEINERISQQRADAVKAILVKKYKISENRLKATGMGATDKLFEQVEFNRVATFNDITKD</sequence>
<feature type="signal peptide" evidence="11">
    <location>
        <begin position="1"/>
        <end position="19"/>
    </location>
</feature>
<keyword evidence="6" id="KW-0626">Porin</keyword>
<keyword evidence="14" id="KW-1185">Reference proteome</keyword>
<dbReference type="Gene3D" id="3.30.1330.60">
    <property type="entry name" value="OmpA-like domain"/>
    <property type="match status" value="1"/>
</dbReference>
<keyword evidence="8" id="KW-0998">Cell outer membrane</keyword>
<evidence type="ECO:0000256" key="9">
    <source>
        <dbReference type="PROSITE-ProRule" id="PRU00473"/>
    </source>
</evidence>
<dbReference type="RefSeq" id="WP_118354864.1">
    <property type="nucleotide sequence ID" value="NZ_CAUEGD010000046.1"/>
</dbReference>
<evidence type="ECO:0000256" key="2">
    <source>
        <dbReference type="ARBA" id="ARBA00022448"/>
    </source>
</evidence>
<keyword evidence="7 9" id="KW-0472">Membrane</keyword>
<feature type="domain" description="OmpA-like" evidence="12">
    <location>
        <begin position="278"/>
        <end position="391"/>
    </location>
</feature>
<evidence type="ECO:0000256" key="3">
    <source>
        <dbReference type="ARBA" id="ARBA00022452"/>
    </source>
</evidence>
<proteinExistence type="predicted"/>
<dbReference type="OrthoDB" id="1047776at2"/>
<dbReference type="InterPro" id="IPR050330">
    <property type="entry name" value="Bact_OuterMem_StrucFunc"/>
</dbReference>
<dbReference type="PANTHER" id="PTHR30329">
    <property type="entry name" value="STATOR ELEMENT OF FLAGELLAR MOTOR COMPLEX"/>
    <property type="match status" value="1"/>
</dbReference>
<reference evidence="13 14" key="1">
    <citation type="submission" date="2018-08" db="EMBL/GenBank/DDBJ databases">
        <title>A genome reference for cultivated species of the human gut microbiota.</title>
        <authorList>
            <person name="Zou Y."/>
            <person name="Xue W."/>
            <person name="Luo G."/>
        </authorList>
    </citation>
    <scope>NUCLEOTIDE SEQUENCE [LARGE SCALE GENOMIC DNA]</scope>
    <source>
        <strain evidence="13 14">AF42-9</strain>
    </source>
</reference>
<dbReference type="InterPro" id="IPR006665">
    <property type="entry name" value="OmpA-like"/>
</dbReference>
<dbReference type="GO" id="GO:0009279">
    <property type="term" value="C:cell outer membrane"/>
    <property type="evidence" value="ECO:0007669"/>
    <property type="project" value="UniProtKB-SubCell"/>
</dbReference>
<comment type="caution">
    <text evidence="13">The sequence shown here is derived from an EMBL/GenBank/DDBJ whole genome shotgun (WGS) entry which is preliminary data.</text>
</comment>
<protein>
    <submittedName>
        <fullName evidence="13">OmpA family protein</fullName>
    </submittedName>
</protein>
<dbReference type="InterPro" id="IPR036737">
    <property type="entry name" value="OmpA-like_sf"/>
</dbReference>
<accession>A0A3R6I2V0</accession>
<keyword evidence="11" id="KW-0732">Signal</keyword>
<dbReference type="GO" id="GO:0046930">
    <property type="term" value="C:pore complex"/>
    <property type="evidence" value="ECO:0007669"/>
    <property type="project" value="UniProtKB-KW"/>
</dbReference>